<dbReference type="EMBL" id="CP029443">
    <property type="protein sequence ID" value="AWL56417.1"/>
    <property type="molecule type" value="Genomic_DNA"/>
</dbReference>
<organism evidence="9 10">
    <name type="scientific">Klebsiella quasipneumoniae</name>
    <dbReference type="NCBI Taxonomy" id="1463165"/>
    <lineage>
        <taxon>Bacteria</taxon>
        <taxon>Pseudomonadati</taxon>
        <taxon>Pseudomonadota</taxon>
        <taxon>Gammaproteobacteria</taxon>
        <taxon>Enterobacterales</taxon>
        <taxon>Enterobacteriaceae</taxon>
        <taxon>Klebsiella/Raoultella group</taxon>
        <taxon>Klebsiella</taxon>
        <taxon>Klebsiella pneumoniae complex</taxon>
    </lineage>
</organism>
<dbReference type="InterPro" id="IPR008966">
    <property type="entry name" value="Adhesion_dom_sf"/>
</dbReference>
<dbReference type="PANTHER" id="PTHR33420:SF3">
    <property type="entry name" value="FIMBRIAL SUBUNIT ELFA"/>
    <property type="match status" value="1"/>
</dbReference>
<feature type="chain" id="PRO_5042469963" description="Fimbrial protein" evidence="5">
    <location>
        <begin position="24"/>
        <end position="319"/>
    </location>
</feature>
<dbReference type="EMBL" id="CP029432">
    <property type="protein sequence ID" value="AWL64194.1"/>
    <property type="molecule type" value="Genomic_DNA"/>
</dbReference>
<evidence type="ECO:0008006" key="12">
    <source>
        <dbReference type="Google" id="ProtNLM"/>
    </source>
</evidence>
<reference evidence="10 11" key="1">
    <citation type="submission" date="2018-05" db="EMBL/GenBank/DDBJ databases">
        <title>Klebsiella quasipneumonaiae provides a window into carbapenemase gene transfer, plasmid rearrangements and nosocomial acquisition from the hospital environment.</title>
        <authorList>
            <person name="Mathers A.J."/>
            <person name="Vegesana K."/>
            <person name="Stoesser N."/>
            <person name="Crook D."/>
            <person name="Vaughan A."/>
            <person name="Barry K."/>
            <person name="Parikh H."/>
            <person name="Sebra R."/>
            <person name="Kotay S."/>
            <person name="Walker A.S."/>
            <person name="Sheppard A.E."/>
        </authorList>
    </citation>
    <scope>NUCLEOTIDE SEQUENCE [LARGE SCALE GENOMIC DNA]</scope>
    <source>
        <strain evidence="8 11">CAV1947</strain>
        <strain evidence="9 10">CAV2018</strain>
    </source>
</reference>
<dbReference type="Proteomes" id="UP000245649">
    <property type="component" value="Chromosome"/>
</dbReference>
<evidence type="ECO:0000256" key="1">
    <source>
        <dbReference type="ARBA" id="ARBA00004561"/>
    </source>
</evidence>
<feature type="domain" description="Fimbrial-type adhesion" evidence="6">
    <location>
        <begin position="179"/>
        <end position="317"/>
    </location>
</feature>
<dbReference type="InterPro" id="IPR000259">
    <property type="entry name" value="Adhesion_dom_fimbrial"/>
</dbReference>
<accession>A0AAI8NMD0</accession>
<evidence type="ECO:0000313" key="9">
    <source>
        <dbReference type="EMBL" id="AWL64194.1"/>
    </source>
</evidence>
<dbReference type="InterPro" id="IPR050263">
    <property type="entry name" value="Bact_Fimbrial_Adh_Pro"/>
</dbReference>
<name>A0AAI8NMD0_9ENTR</name>
<dbReference type="InterPro" id="IPR054160">
    <property type="entry name" value="MrkD_recept-bd"/>
</dbReference>
<dbReference type="Pfam" id="PF00419">
    <property type="entry name" value="Fimbrial"/>
    <property type="match status" value="1"/>
</dbReference>
<dbReference type="SUPFAM" id="SSF49401">
    <property type="entry name" value="Bacterial adhesins"/>
    <property type="match status" value="1"/>
</dbReference>
<evidence type="ECO:0000259" key="7">
    <source>
        <dbReference type="Pfam" id="PF22003"/>
    </source>
</evidence>
<dbReference type="InterPro" id="IPR036937">
    <property type="entry name" value="Adhesion_dom_fimbrial_sf"/>
</dbReference>
<comment type="similarity">
    <text evidence="2">Belongs to the fimbrial protein family.</text>
</comment>
<dbReference type="AlphaFoldDB" id="A0AAI8NMD0"/>
<evidence type="ECO:0000313" key="11">
    <source>
        <dbReference type="Proteomes" id="UP000245760"/>
    </source>
</evidence>
<feature type="domain" description="MrkD-like receptor binding" evidence="7">
    <location>
        <begin position="41"/>
        <end position="173"/>
    </location>
</feature>
<keyword evidence="4" id="KW-0281">Fimbrium</keyword>
<evidence type="ECO:0000256" key="3">
    <source>
        <dbReference type="ARBA" id="ARBA00022729"/>
    </source>
</evidence>
<dbReference type="GO" id="GO:0043709">
    <property type="term" value="P:cell adhesion involved in single-species biofilm formation"/>
    <property type="evidence" value="ECO:0007669"/>
    <property type="project" value="TreeGrafter"/>
</dbReference>
<dbReference type="PANTHER" id="PTHR33420">
    <property type="entry name" value="FIMBRIAL SUBUNIT ELFA-RELATED"/>
    <property type="match status" value="1"/>
</dbReference>
<dbReference type="GO" id="GO:0009289">
    <property type="term" value="C:pilus"/>
    <property type="evidence" value="ECO:0007669"/>
    <property type="project" value="UniProtKB-SubCell"/>
</dbReference>
<dbReference type="RefSeq" id="WP_101976661.1">
    <property type="nucleotide sequence ID" value="NZ_CP029432.1"/>
</dbReference>
<evidence type="ECO:0000313" key="8">
    <source>
        <dbReference type="EMBL" id="AWL56417.1"/>
    </source>
</evidence>
<keyword evidence="11" id="KW-1185">Reference proteome</keyword>
<protein>
    <recommendedName>
        <fullName evidence="12">Fimbrial protein</fullName>
    </recommendedName>
</protein>
<feature type="signal peptide" evidence="5">
    <location>
        <begin position="1"/>
        <end position="23"/>
    </location>
</feature>
<dbReference type="Proteomes" id="UP000245760">
    <property type="component" value="Chromosome"/>
</dbReference>
<dbReference type="Pfam" id="PF22003">
    <property type="entry name" value="MrkDrd"/>
    <property type="match status" value="1"/>
</dbReference>
<comment type="subcellular location">
    <subcellularLocation>
        <location evidence="1">Fimbrium</location>
    </subcellularLocation>
</comment>
<evidence type="ECO:0000256" key="2">
    <source>
        <dbReference type="ARBA" id="ARBA00006671"/>
    </source>
</evidence>
<sequence>MLKKNIFISCGLLLASYSFSSYAADNCIIWKSSYTITRSVIYIDPDSDVGSVLATADVNTSGAKASCLLNTKSGKYASVMKSPFNIVVGTNDKGDIYQSGIPGIGLQISDLLRRTNMVPYENTIRYQDLMPWETTGRTTVYFIKTGPISTGTTLNGIVAEYSLDKKTVATVALSANIAWLKKSCTVEPSKRNQTVIMPSTSSTSFGAIGSVGPQKEFSVSLVCEEDTSPVYVTFEATTGSSGDGILNIDNSVSGAASGVAIEILNKGDLSPLKFLTEVEYHKNKETSISIPFIARYKKIADAVSPGVANAAMTFTINQY</sequence>
<evidence type="ECO:0000256" key="5">
    <source>
        <dbReference type="SAM" id="SignalP"/>
    </source>
</evidence>
<keyword evidence="3 5" id="KW-0732">Signal</keyword>
<evidence type="ECO:0000313" key="10">
    <source>
        <dbReference type="Proteomes" id="UP000245649"/>
    </source>
</evidence>
<evidence type="ECO:0000259" key="6">
    <source>
        <dbReference type="Pfam" id="PF00419"/>
    </source>
</evidence>
<proteinExistence type="inferred from homology"/>
<dbReference type="Gene3D" id="2.60.40.3310">
    <property type="match status" value="1"/>
</dbReference>
<dbReference type="Gene3D" id="2.60.40.1090">
    <property type="entry name" value="Fimbrial-type adhesion domain"/>
    <property type="match status" value="1"/>
</dbReference>
<evidence type="ECO:0000256" key="4">
    <source>
        <dbReference type="ARBA" id="ARBA00023263"/>
    </source>
</evidence>
<gene>
    <name evidence="9" type="ORF">DKC00_21765</name>
    <name evidence="8" type="ORF">DKC11_11410</name>
</gene>